<feature type="domain" description="Glycosyltransferase subfamily 4-like N-terminal" evidence="1">
    <location>
        <begin position="20"/>
        <end position="168"/>
    </location>
</feature>
<evidence type="ECO:0000313" key="3">
    <source>
        <dbReference type="Proteomes" id="UP000095200"/>
    </source>
</evidence>
<dbReference type="Pfam" id="PF13692">
    <property type="entry name" value="Glyco_trans_1_4"/>
    <property type="match status" value="1"/>
</dbReference>
<name>A0A194ADL8_9BACT</name>
<dbReference type="AlphaFoldDB" id="A0A194ADL8"/>
<proteinExistence type="predicted"/>
<evidence type="ECO:0000313" key="2">
    <source>
        <dbReference type="EMBL" id="GAU07438.1"/>
    </source>
</evidence>
<sequence length="382" mass="42894">MKIIQVVNVRFFNATAWYGLYLSKLLLEAGHEVLILGLQDTESFEKARSWDLPISPMDLNTQTPLGVIRLYRDLGKVIDTFSPDIVNCHRGESFILWGLLRKHKGTFKLVRTRGDQRLPKANIFNQILHRHVADAVISTNTRMSNHFKSRFHLGPERLFQVIGGVDKARFTYCPQGRARIRREFGYDDQDLVIGLLGRFDLVKGQKQTIEAVAKARKMLGDASPIRLMLLGFETDTSEAQVRQWIRDNHIEDITVITGKRSDVTDCISALDLGVVSSLWSETIARAALEIMACTIPLVGTTVGVMPDLLQPHALVPPGDVDALAACFVRCASEPAFLALLRREQAQTMSHLSGQDFLHQTLDIYKSMLDQHPPHNRTTISGT</sequence>
<evidence type="ECO:0000259" key="1">
    <source>
        <dbReference type="Pfam" id="PF13439"/>
    </source>
</evidence>
<dbReference type="GO" id="GO:0016757">
    <property type="term" value="F:glycosyltransferase activity"/>
    <property type="evidence" value="ECO:0007669"/>
    <property type="project" value="UniProtKB-ARBA"/>
</dbReference>
<dbReference type="RefSeq" id="WP_069856907.1">
    <property type="nucleotide sequence ID" value="NZ_BDFE01000004.1"/>
</dbReference>
<reference evidence="3" key="1">
    <citation type="submission" date="2016-06" db="EMBL/GenBank/DDBJ databases">
        <title>Draft genome sequence of Desulfoplanes formicivorans strain Pf12B.</title>
        <authorList>
            <person name="Watanabe M."/>
            <person name="Kojima H."/>
            <person name="Fukui M."/>
        </authorList>
    </citation>
    <scope>NUCLEOTIDE SEQUENCE [LARGE SCALE GENOMIC DNA]</scope>
    <source>
        <strain evidence="3">Pf12B</strain>
    </source>
</reference>
<dbReference type="CDD" id="cd03801">
    <property type="entry name" value="GT4_PimA-like"/>
    <property type="match status" value="1"/>
</dbReference>
<dbReference type="EMBL" id="BDFE01000004">
    <property type="protein sequence ID" value="GAU07438.1"/>
    <property type="molecule type" value="Genomic_DNA"/>
</dbReference>
<gene>
    <name evidence="2" type="ORF">DPF_0119</name>
</gene>
<accession>A0A194ADL8</accession>
<dbReference type="OrthoDB" id="9804196at2"/>
<dbReference type="InterPro" id="IPR028098">
    <property type="entry name" value="Glyco_trans_4-like_N"/>
</dbReference>
<dbReference type="STRING" id="1592317.DPF_0119"/>
<dbReference type="SUPFAM" id="SSF53756">
    <property type="entry name" value="UDP-Glycosyltransferase/glycogen phosphorylase"/>
    <property type="match status" value="1"/>
</dbReference>
<dbReference type="PANTHER" id="PTHR12526">
    <property type="entry name" value="GLYCOSYLTRANSFERASE"/>
    <property type="match status" value="1"/>
</dbReference>
<keyword evidence="3" id="KW-1185">Reference proteome</keyword>
<comment type="caution">
    <text evidence="2">The sequence shown here is derived from an EMBL/GenBank/DDBJ whole genome shotgun (WGS) entry which is preliminary data.</text>
</comment>
<keyword evidence="2" id="KW-0808">Transferase</keyword>
<dbReference type="Pfam" id="PF13439">
    <property type="entry name" value="Glyco_transf_4"/>
    <property type="match status" value="1"/>
</dbReference>
<dbReference type="Proteomes" id="UP000095200">
    <property type="component" value="Unassembled WGS sequence"/>
</dbReference>
<organism evidence="2 3">
    <name type="scientific">Desulfoplanes formicivorans</name>
    <dbReference type="NCBI Taxonomy" id="1592317"/>
    <lineage>
        <taxon>Bacteria</taxon>
        <taxon>Pseudomonadati</taxon>
        <taxon>Thermodesulfobacteriota</taxon>
        <taxon>Desulfovibrionia</taxon>
        <taxon>Desulfovibrionales</taxon>
        <taxon>Desulfoplanaceae</taxon>
        <taxon>Desulfoplanes</taxon>
    </lineage>
</organism>
<protein>
    <submittedName>
        <fullName evidence="2">Glycosyl transferase</fullName>
    </submittedName>
</protein>
<dbReference type="Gene3D" id="3.40.50.2000">
    <property type="entry name" value="Glycogen Phosphorylase B"/>
    <property type="match status" value="2"/>
</dbReference>
<dbReference type="PANTHER" id="PTHR12526:SF630">
    <property type="entry name" value="GLYCOSYLTRANSFERASE"/>
    <property type="match status" value="1"/>
</dbReference>